<reference evidence="2" key="1">
    <citation type="submission" date="2020-05" db="EMBL/GenBank/DDBJ databases">
        <authorList>
            <person name="Chiriac C."/>
            <person name="Salcher M."/>
            <person name="Ghai R."/>
            <person name="Kavagutti S V."/>
        </authorList>
    </citation>
    <scope>NUCLEOTIDE SEQUENCE</scope>
</reference>
<dbReference type="GO" id="GO:0005886">
    <property type="term" value="C:plasma membrane"/>
    <property type="evidence" value="ECO:0007669"/>
    <property type="project" value="TreeGrafter"/>
</dbReference>
<dbReference type="SMART" id="SM00100">
    <property type="entry name" value="cNMP"/>
    <property type="match status" value="1"/>
</dbReference>
<dbReference type="PANTHER" id="PTHR10217">
    <property type="entry name" value="VOLTAGE AND LIGAND GATED POTASSIUM CHANNEL"/>
    <property type="match status" value="1"/>
</dbReference>
<dbReference type="CDD" id="cd00038">
    <property type="entry name" value="CAP_ED"/>
    <property type="match status" value="1"/>
</dbReference>
<accession>A0A6J7IZ95</accession>
<organism evidence="2">
    <name type="scientific">freshwater metagenome</name>
    <dbReference type="NCBI Taxonomy" id="449393"/>
    <lineage>
        <taxon>unclassified sequences</taxon>
        <taxon>metagenomes</taxon>
        <taxon>ecological metagenomes</taxon>
    </lineage>
</organism>
<evidence type="ECO:0000259" key="1">
    <source>
        <dbReference type="PROSITE" id="PS50042"/>
    </source>
</evidence>
<dbReference type="PROSITE" id="PS50042">
    <property type="entry name" value="CNMP_BINDING_3"/>
    <property type="match status" value="1"/>
</dbReference>
<feature type="domain" description="Cyclic nucleotide-binding" evidence="1">
    <location>
        <begin position="24"/>
        <end position="139"/>
    </location>
</feature>
<sequence>MLWTSILDVVRADSRVRGLRRIPLFAGSSRRELRRAADLCRETTAPAGRILVAEGAIASDFFVITGGTAQVSRGGSPLSVLTAGDFFGEISLVAAVPRTATVTAITELELLVIAQRHFPRLLTEQPHLAERIQSQLVRRLADDASRGGGVAE</sequence>
<dbReference type="InterPro" id="IPR018488">
    <property type="entry name" value="cNMP-bd_CS"/>
</dbReference>
<dbReference type="InterPro" id="IPR018490">
    <property type="entry name" value="cNMP-bd_dom_sf"/>
</dbReference>
<dbReference type="Gene3D" id="2.60.120.10">
    <property type="entry name" value="Jelly Rolls"/>
    <property type="match status" value="1"/>
</dbReference>
<dbReference type="PROSITE" id="PS00888">
    <property type="entry name" value="CNMP_BINDING_1"/>
    <property type="match status" value="1"/>
</dbReference>
<dbReference type="GO" id="GO:0042391">
    <property type="term" value="P:regulation of membrane potential"/>
    <property type="evidence" value="ECO:0007669"/>
    <property type="project" value="TreeGrafter"/>
</dbReference>
<dbReference type="InterPro" id="IPR050818">
    <property type="entry name" value="KCNH_animal-type"/>
</dbReference>
<dbReference type="PROSITE" id="PS00889">
    <property type="entry name" value="CNMP_BINDING_2"/>
    <property type="match status" value="1"/>
</dbReference>
<dbReference type="AlphaFoldDB" id="A0A6J7IZ95"/>
<name>A0A6J7IZ95_9ZZZZ</name>
<dbReference type="PRINTS" id="PR00103">
    <property type="entry name" value="CAMPKINASE"/>
</dbReference>
<proteinExistence type="predicted"/>
<dbReference type="InterPro" id="IPR000595">
    <property type="entry name" value="cNMP-bd_dom"/>
</dbReference>
<gene>
    <name evidence="2" type="ORF">UFOPK3674_01491</name>
</gene>
<protein>
    <submittedName>
        <fullName evidence="2">Unannotated protein</fullName>
    </submittedName>
</protein>
<evidence type="ECO:0000313" key="2">
    <source>
        <dbReference type="EMBL" id="CAB4936199.1"/>
    </source>
</evidence>
<dbReference type="EMBL" id="CAFBMX010000007">
    <property type="protein sequence ID" value="CAB4936199.1"/>
    <property type="molecule type" value="Genomic_DNA"/>
</dbReference>
<dbReference type="PANTHER" id="PTHR10217:SF435">
    <property type="entry name" value="POTASSIUM VOLTAGE-GATED CHANNEL PROTEIN EAG"/>
    <property type="match status" value="1"/>
</dbReference>
<dbReference type="GO" id="GO:0005249">
    <property type="term" value="F:voltage-gated potassium channel activity"/>
    <property type="evidence" value="ECO:0007669"/>
    <property type="project" value="TreeGrafter"/>
</dbReference>
<dbReference type="SUPFAM" id="SSF51206">
    <property type="entry name" value="cAMP-binding domain-like"/>
    <property type="match status" value="1"/>
</dbReference>
<dbReference type="InterPro" id="IPR014710">
    <property type="entry name" value="RmlC-like_jellyroll"/>
</dbReference>
<dbReference type="Pfam" id="PF00027">
    <property type="entry name" value="cNMP_binding"/>
    <property type="match status" value="1"/>
</dbReference>